<keyword evidence="8" id="KW-0472">Membrane</keyword>
<keyword evidence="7" id="KW-0408">Iron</keyword>
<dbReference type="Pfam" id="PF03100">
    <property type="entry name" value="CcmE"/>
    <property type="match status" value="1"/>
</dbReference>
<dbReference type="SUPFAM" id="SSF82093">
    <property type="entry name" value="Heme chaperone CcmE"/>
    <property type="match status" value="1"/>
</dbReference>
<evidence type="ECO:0000256" key="3">
    <source>
        <dbReference type="ARBA" id="ARBA00022692"/>
    </source>
</evidence>
<organism evidence="9">
    <name type="scientific">marine metagenome</name>
    <dbReference type="NCBI Taxonomy" id="408172"/>
    <lineage>
        <taxon>unclassified sequences</taxon>
        <taxon>metagenomes</taxon>
        <taxon>ecological metagenomes</taxon>
    </lineage>
</organism>
<dbReference type="GO" id="GO:0017003">
    <property type="term" value="P:protein-heme linkage"/>
    <property type="evidence" value="ECO:0007669"/>
    <property type="project" value="InterPro"/>
</dbReference>
<dbReference type="InterPro" id="IPR012340">
    <property type="entry name" value="NA-bd_OB-fold"/>
</dbReference>
<gene>
    <name evidence="9" type="ORF">METZ01_LOCUS493062</name>
</gene>
<reference evidence="9" key="1">
    <citation type="submission" date="2018-05" db="EMBL/GenBank/DDBJ databases">
        <authorList>
            <person name="Lanie J.A."/>
            <person name="Ng W.-L."/>
            <person name="Kazmierczak K.M."/>
            <person name="Andrzejewski T.M."/>
            <person name="Davidsen T.M."/>
            <person name="Wayne K.J."/>
            <person name="Tettelin H."/>
            <person name="Glass J.I."/>
            <person name="Rusch D."/>
            <person name="Podicherti R."/>
            <person name="Tsui H.-C.T."/>
            <person name="Winkler M.E."/>
        </authorList>
    </citation>
    <scope>NUCLEOTIDE SEQUENCE</scope>
</reference>
<evidence type="ECO:0000256" key="5">
    <source>
        <dbReference type="ARBA" id="ARBA00022748"/>
    </source>
</evidence>
<dbReference type="GO" id="GO:0005886">
    <property type="term" value="C:plasma membrane"/>
    <property type="evidence" value="ECO:0007669"/>
    <property type="project" value="InterPro"/>
</dbReference>
<dbReference type="AlphaFoldDB" id="A0A383D8M9"/>
<dbReference type="GO" id="GO:0017004">
    <property type="term" value="P:cytochrome complex assembly"/>
    <property type="evidence" value="ECO:0007669"/>
    <property type="project" value="UniProtKB-KW"/>
</dbReference>
<keyword evidence="6" id="KW-1133">Transmembrane helix</keyword>
<evidence type="ECO:0000256" key="8">
    <source>
        <dbReference type="ARBA" id="ARBA00023136"/>
    </source>
</evidence>
<accession>A0A383D8M9</accession>
<dbReference type="PANTHER" id="PTHR34128">
    <property type="entry name" value="CYTOCHROME C-TYPE BIOGENESIS PROTEIN CCME HOMOLOG, MITOCHONDRIAL"/>
    <property type="match status" value="1"/>
</dbReference>
<sequence length="117" mass="13223">MDAASAIYVTPSELLDSNVQSDDRVRLGGQVLEGSIFRNKENKLELEFIVKEEDTQVPVKYSGATPDIFGDNAVVFVEGYYYYETNIFLADTLLTRHPDTMEPLSQEFINSDPNDSY</sequence>
<dbReference type="InterPro" id="IPR004329">
    <property type="entry name" value="CcmE"/>
</dbReference>
<dbReference type="GO" id="GO:0046872">
    <property type="term" value="F:metal ion binding"/>
    <property type="evidence" value="ECO:0007669"/>
    <property type="project" value="UniProtKB-KW"/>
</dbReference>
<evidence type="ECO:0000256" key="1">
    <source>
        <dbReference type="ARBA" id="ARBA00004370"/>
    </source>
</evidence>
<proteinExistence type="predicted"/>
<keyword evidence="4" id="KW-0479">Metal-binding</keyword>
<comment type="subcellular location">
    <subcellularLocation>
        <location evidence="1">Membrane</location>
    </subcellularLocation>
</comment>
<dbReference type="Gene3D" id="2.40.50.140">
    <property type="entry name" value="Nucleic acid-binding proteins"/>
    <property type="match status" value="1"/>
</dbReference>
<keyword evidence="3" id="KW-0812">Transmembrane</keyword>
<name>A0A383D8M9_9ZZZZ</name>
<dbReference type="InterPro" id="IPR036127">
    <property type="entry name" value="CcmE-like_sf"/>
</dbReference>
<evidence type="ECO:0000256" key="4">
    <source>
        <dbReference type="ARBA" id="ARBA00022723"/>
    </source>
</evidence>
<dbReference type="EMBL" id="UINC01214808">
    <property type="protein sequence ID" value="SVE40208.1"/>
    <property type="molecule type" value="Genomic_DNA"/>
</dbReference>
<evidence type="ECO:0000256" key="2">
    <source>
        <dbReference type="ARBA" id="ARBA00022617"/>
    </source>
</evidence>
<evidence type="ECO:0000256" key="7">
    <source>
        <dbReference type="ARBA" id="ARBA00023004"/>
    </source>
</evidence>
<evidence type="ECO:0000256" key="6">
    <source>
        <dbReference type="ARBA" id="ARBA00022989"/>
    </source>
</evidence>
<evidence type="ECO:0000313" key="9">
    <source>
        <dbReference type="EMBL" id="SVE40208.1"/>
    </source>
</evidence>
<protein>
    <submittedName>
        <fullName evidence="9">Uncharacterized protein</fullName>
    </submittedName>
</protein>
<dbReference type="PANTHER" id="PTHR34128:SF2">
    <property type="entry name" value="CYTOCHROME C-TYPE BIOGENESIS PROTEIN CCME HOMOLOG, MITOCHONDRIAL"/>
    <property type="match status" value="1"/>
</dbReference>
<keyword evidence="5" id="KW-0201">Cytochrome c-type biogenesis</keyword>
<keyword evidence="2" id="KW-0349">Heme</keyword>
<dbReference type="GO" id="GO:0020037">
    <property type="term" value="F:heme binding"/>
    <property type="evidence" value="ECO:0007669"/>
    <property type="project" value="InterPro"/>
</dbReference>